<reference evidence="1" key="2">
    <citation type="submission" date="2020-11" db="EMBL/GenBank/DDBJ databases">
        <authorList>
            <person name="McCartney M.A."/>
            <person name="Auch B."/>
            <person name="Kono T."/>
            <person name="Mallez S."/>
            <person name="Becker A."/>
            <person name="Gohl D.M."/>
            <person name="Silverstein K.A.T."/>
            <person name="Koren S."/>
            <person name="Bechman K.B."/>
            <person name="Herman A."/>
            <person name="Abrahante J.E."/>
            <person name="Garbe J."/>
        </authorList>
    </citation>
    <scope>NUCLEOTIDE SEQUENCE</scope>
    <source>
        <strain evidence="1">Duluth1</strain>
        <tissue evidence="1">Whole animal</tissue>
    </source>
</reference>
<comment type="caution">
    <text evidence="1">The sequence shown here is derived from an EMBL/GenBank/DDBJ whole genome shotgun (WGS) entry which is preliminary data.</text>
</comment>
<dbReference type="EMBL" id="JAIWYP010000002">
    <property type="protein sequence ID" value="KAH3861830.1"/>
    <property type="molecule type" value="Genomic_DNA"/>
</dbReference>
<accession>A0A9D4LN28</accession>
<gene>
    <name evidence="1" type="ORF">DPMN_024781</name>
</gene>
<proteinExistence type="predicted"/>
<reference evidence="1" key="1">
    <citation type="journal article" date="2019" name="bioRxiv">
        <title>The Genome of the Zebra Mussel, Dreissena polymorpha: A Resource for Invasive Species Research.</title>
        <authorList>
            <person name="McCartney M.A."/>
            <person name="Auch B."/>
            <person name="Kono T."/>
            <person name="Mallez S."/>
            <person name="Zhang Y."/>
            <person name="Obille A."/>
            <person name="Becker A."/>
            <person name="Abrahante J.E."/>
            <person name="Garbe J."/>
            <person name="Badalamenti J.P."/>
            <person name="Herman A."/>
            <person name="Mangelson H."/>
            <person name="Liachko I."/>
            <person name="Sullivan S."/>
            <person name="Sone E.D."/>
            <person name="Koren S."/>
            <person name="Silverstein K.A.T."/>
            <person name="Beckman K.B."/>
            <person name="Gohl D.M."/>
        </authorList>
    </citation>
    <scope>NUCLEOTIDE SEQUENCE</scope>
    <source>
        <strain evidence="1">Duluth1</strain>
        <tissue evidence="1">Whole animal</tissue>
    </source>
</reference>
<dbReference type="AlphaFoldDB" id="A0A9D4LN28"/>
<organism evidence="1 2">
    <name type="scientific">Dreissena polymorpha</name>
    <name type="common">Zebra mussel</name>
    <name type="synonym">Mytilus polymorpha</name>
    <dbReference type="NCBI Taxonomy" id="45954"/>
    <lineage>
        <taxon>Eukaryota</taxon>
        <taxon>Metazoa</taxon>
        <taxon>Spiralia</taxon>
        <taxon>Lophotrochozoa</taxon>
        <taxon>Mollusca</taxon>
        <taxon>Bivalvia</taxon>
        <taxon>Autobranchia</taxon>
        <taxon>Heteroconchia</taxon>
        <taxon>Euheterodonta</taxon>
        <taxon>Imparidentia</taxon>
        <taxon>Neoheterodontei</taxon>
        <taxon>Myida</taxon>
        <taxon>Dreissenoidea</taxon>
        <taxon>Dreissenidae</taxon>
        <taxon>Dreissena</taxon>
    </lineage>
</organism>
<dbReference type="Proteomes" id="UP000828390">
    <property type="component" value="Unassembled WGS sequence"/>
</dbReference>
<protein>
    <submittedName>
        <fullName evidence="1">Uncharacterized protein</fullName>
    </submittedName>
</protein>
<evidence type="ECO:0000313" key="2">
    <source>
        <dbReference type="Proteomes" id="UP000828390"/>
    </source>
</evidence>
<evidence type="ECO:0000313" key="1">
    <source>
        <dbReference type="EMBL" id="KAH3861830.1"/>
    </source>
</evidence>
<keyword evidence="2" id="KW-1185">Reference proteome</keyword>
<sequence length="82" mass="9357">MAERKFKQTFHTQWLSCDGAVDALLQNYDALVTCMEMDSAECGDPVATGLLNFIKDYQFLYTVKPEFSGQSREMTKVTVVHR</sequence>
<name>A0A9D4LN28_DREPO</name>